<evidence type="ECO:0000313" key="2">
    <source>
        <dbReference type="EMBL" id="PQM34037.1"/>
    </source>
</evidence>
<proteinExistence type="predicted"/>
<keyword evidence="3" id="KW-1185">Reference proteome</keyword>
<comment type="caution">
    <text evidence="2">The sequence shown here is derived from an EMBL/GenBank/DDBJ whole genome shotgun (WGS) entry which is preliminary data.</text>
</comment>
<feature type="compositionally biased region" description="Polar residues" evidence="1">
    <location>
        <begin position="1"/>
        <end position="15"/>
    </location>
</feature>
<dbReference type="EMBL" id="PJQY01003840">
    <property type="protein sequence ID" value="PQM34037.1"/>
    <property type="molecule type" value="Genomic_DNA"/>
</dbReference>
<dbReference type="AlphaFoldDB" id="A0A314U9D5"/>
<accession>A0A314U9D5</accession>
<dbReference type="STRING" id="2094558.A0A314U9D5"/>
<gene>
    <name evidence="2" type="ORF">Pyn_32426</name>
</gene>
<name>A0A314U9D5_PRUYE</name>
<feature type="region of interest" description="Disordered" evidence="1">
    <location>
        <begin position="1"/>
        <end position="21"/>
    </location>
</feature>
<evidence type="ECO:0000256" key="1">
    <source>
        <dbReference type="SAM" id="MobiDB-lite"/>
    </source>
</evidence>
<reference evidence="2 3" key="1">
    <citation type="submission" date="2018-02" db="EMBL/GenBank/DDBJ databases">
        <title>Draft genome of wild Prunus yedoensis var. nudiflora.</title>
        <authorList>
            <person name="Baek S."/>
            <person name="Kim J.-H."/>
            <person name="Choi K."/>
            <person name="Kim G.-B."/>
            <person name="Cho A."/>
            <person name="Jang H."/>
            <person name="Shin C.-H."/>
            <person name="Yu H.-J."/>
            <person name="Mun J.-H."/>
        </authorList>
    </citation>
    <scope>NUCLEOTIDE SEQUENCE [LARGE SCALE GENOMIC DNA]</scope>
    <source>
        <strain evidence="3">cv. Jeju island</strain>
        <tissue evidence="2">Leaf</tissue>
    </source>
</reference>
<protein>
    <submittedName>
        <fullName evidence="2">Protein FAR1-RELATED SEQUENCE 7 isoform X1</fullName>
    </submittedName>
</protein>
<sequence>MGMESSSTHFTIMRSSDTDSKIEDSGNNLVLKAYPMLPLKTVNAEDEGESRMLHVTFTVSMQPGWDLEFELVSCIGQEQMVQFLLGDLCAPRRDFRLVHEPVARIDKGAKTRFREVGCRPFPEGPQSWSWIHRGKPFSDFAEEDSNMYKLRC</sequence>
<organism evidence="2 3">
    <name type="scientific">Prunus yedoensis var. nudiflora</name>
    <dbReference type="NCBI Taxonomy" id="2094558"/>
    <lineage>
        <taxon>Eukaryota</taxon>
        <taxon>Viridiplantae</taxon>
        <taxon>Streptophyta</taxon>
        <taxon>Embryophyta</taxon>
        <taxon>Tracheophyta</taxon>
        <taxon>Spermatophyta</taxon>
        <taxon>Magnoliopsida</taxon>
        <taxon>eudicotyledons</taxon>
        <taxon>Gunneridae</taxon>
        <taxon>Pentapetalae</taxon>
        <taxon>rosids</taxon>
        <taxon>fabids</taxon>
        <taxon>Rosales</taxon>
        <taxon>Rosaceae</taxon>
        <taxon>Amygdaloideae</taxon>
        <taxon>Amygdaleae</taxon>
        <taxon>Prunus</taxon>
    </lineage>
</organism>
<dbReference type="Proteomes" id="UP000250321">
    <property type="component" value="Unassembled WGS sequence"/>
</dbReference>
<evidence type="ECO:0000313" key="3">
    <source>
        <dbReference type="Proteomes" id="UP000250321"/>
    </source>
</evidence>